<dbReference type="InterPro" id="IPR040074">
    <property type="entry name" value="BssD/PflA/YjjW"/>
</dbReference>
<comment type="cofactor">
    <cofactor evidence="1">
        <name>[4Fe-4S] cluster</name>
        <dbReference type="ChEBI" id="CHEBI:49883"/>
    </cofactor>
</comment>
<evidence type="ECO:0000256" key="9">
    <source>
        <dbReference type="ARBA" id="ARBA00047365"/>
    </source>
</evidence>
<proteinExistence type="inferred from homology"/>
<dbReference type="SFLD" id="SFLDG01118">
    <property type="entry name" value="activating_enzymes__group_2"/>
    <property type="match status" value="1"/>
</dbReference>
<keyword evidence="3" id="KW-0004">4Fe-4S</keyword>
<dbReference type="GO" id="GO:0016491">
    <property type="term" value="F:oxidoreductase activity"/>
    <property type="evidence" value="ECO:0007669"/>
    <property type="project" value="UniProtKB-KW"/>
</dbReference>
<dbReference type="Gene3D" id="3.20.20.70">
    <property type="entry name" value="Aldolase class I"/>
    <property type="match status" value="1"/>
</dbReference>
<dbReference type="RefSeq" id="WP_257497499.1">
    <property type="nucleotide sequence ID" value="NZ_JANKBI010000005.1"/>
</dbReference>
<protein>
    <submittedName>
        <fullName evidence="12">Cobalamin-independent glycerol dehydratase small subunit</fullName>
    </submittedName>
</protein>
<dbReference type="InterPro" id="IPR001989">
    <property type="entry name" value="Radical_activat_CS"/>
</dbReference>
<dbReference type="EMBL" id="QGGY01000002">
    <property type="protein sequence ID" value="PWJ78193.1"/>
    <property type="molecule type" value="Genomic_DNA"/>
</dbReference>
<accession>A0AB73T8F0</accession>
<keyword evidence="6" id="KW-0560">Oxidoreductase</keyword>
<evidence type="ECO:0000256" key="6">
    <source>
        <dbReference type="ARBA" id="ARBA00023002"/>
    </source>
</evidence>
<dbReference type="PROSITE" id="PS51379">
    <property type="entry name" value="4FE4S_FER_2"/>
    <property type="match status" value="2"/>
</dbReference>
<evidence type="ECO:0000259" key="11">
    <source>
        <dbReference type="PROSITE" id="PS51918"/>
    </source>
</evidence>
<reference evidence="12 13" key="1">
    <citation type="submission" date="2018-05" db="EMBL/GenBank/DDBJ databases">
        <authorList>
            <person name="Goeker M."/>
            <person name="Huntemann M."/>
            <person name="Clum A."/>
            <person name="Pillay M."/>
            <person name="Palaniappan K."/>
            <person name="Varghese N."/>
            <person name="Mikhailova N."/>
            <person name="Stamatis D."/>
            <person name="Reddy T."/>
            <person name="Daum C."/>
            <person name="Shapiro N."/>
            <person name="Ivanova N."/>
            <person name="Kyrpides N."/>
            <person name="Woyke T."/>
        </authorList>
    </citation>
    <scope>NUCLEOTIDE SEQUENCE [LARGE SCALE GENOMIC DNA]</scope>
    <source>
        <strain evidence="12 13">DSM 26524</strain>
    </source>
</reference>
<evidence type="ECO:0000256" key="1">
    <source>
        <dbReference type="ARBA" id="ARBA00001966"/>
    </source>
</evidence>
<dbReference type="InterPro" id="IPR017896">
    <property type="entry name" value="4Fe4S_Fe-S-bd"/>
</dbReference>
<dbReference type="AlphaFoldDB" id="A0AB73T8F0"/>
<dbReference type="Proteomes" id="UP000245412">
    <property type="component" value="Unassembled WGS sequence"/>
</dbReference>
<dbReference type="InterPro" id="IPR058240">
    <property type="entry name" value="rSAM_sf"/>
</dbReference>
<dbReference type="PROSITE" id="PS00198">
    <property type="entry name" value="4FE4S_FER_1"/>
    <property type="match status" value="2"/>
</dbReference>
<dbReference type="GO" id="GO:0051539">
    <property type="term" value="F:4 iron, 4 sulfur cluster binding"/>
    <property type="evidence" value="ECO:0007669"/>
    <property type="project" value="UniProtKB-KW"/>
</dbReference>
<evidence type="ECO:0000256" key="8">
    <source>
        <dbReference type="ARBA" id="ARBA00023014"/>
    </source>
</evidence>
<evidence type="ECO:0000256" key="7">
    <source>
        <dbReference type="ARBA" id="ARBA00023004"/>
    </source>
</evidence>
<dbReference type="CDD" id="cd01335">
    <property type="entry name" value="Radical_SAM"/>
    <property type="match status" value="1"/>
</dbReference>
<evidence type="ECO:0000256" key="5">
    <source>
        <dbReference type="ARBA" id="ARBA00022723"/>
    </source>
</evidence>
<dbReference type="Pfam" id="PF04055">
    <property type="entry name" value="Radical_SAM"/>
    <property type="match status" value="1"/>
</dbReference>
<name>A0AB73T8F0_9FIRM</name>
<comment type="catalytic activity">
    <reaction evidence="9">
        <text>glycyl-[protein] + reduced [flavodoxin] + S-adenosyl-L-methionine = glycin-2-yl radical-[protein] + semiquinone [flavodoxin] + 5'-deoxyadenosine + L-methionine + H(+)</text>
        <dbReference type="Rhea" id="RHEA:61976"/>
        <dbReference type="Rhea" id="RHEA-COMP:10622"/>
        <dbReference type="Rhea" id="RHEA-COMP:14480"/>
        <dbReference type="Rhea" id="RHEA-COMP:15993"/>
        <dbReference type="Rhea" id="RHEA-COMP:15994"/>
        <dbReference type="ChEBI" id="CHEBI:15378"/>
        <dbReference type="ChEBI" id="CHEBI:17319"/>
        <dbReference type="ChEBI" id="CHEBI:29947"/>
        <dbReference type="ChEBI" id="CHEBI:32722"/>
        <dbReference type="ChEBI" id="CHEBI:57618"/>
        <dbReference type="ChEBI" id="CHEBI:57844"/>
        <dbReference type="ChEBI" id="CHEBI:59789"/>
        <dbReference type="ChEBI" id="CHEBI:140311"/>
    </reaction>
</comment>
<sequence>MELAKEYLHLAAPVFNIQTYCIHDGPGIRTTVFVKGCPLRCLWCANPESNTSSPQLLTYREKCTGCGICAAACPQKAIHMELEDEKRFAVTDRSLCTSCGACTGKCPSQAREIAGKMTTVQECLDKIMEDKLFLVSSGGGMTISGGEALSHPDFCEALLYACHENGISTAVESCSYGSRDAIDRIYRFVDLALLDIKHMDSAQHKRLTGVPNELILENIQYICHSLGVPVCIRIPVIPGYNSDASNLEATAEFVKNKLKADVPIHLLPYHRLGLSKSESLGQQGADDIEVPDDSFMEKCRAVVESCGVSAKIGG</sequence>
<keyword evidence="13" id="KW-1185">Reference proteome</keyword>
<dbReference type="InterPro" id="IPR017900">
    <property type="entry name" value="4Fe4S_Fe_S_CS"/>
</dbReference>
<feature type="domain" description="4Fe-4S ferredoxin-type" evidence="10">
    <location>
        <begin position="54"/>
        <end position="83"/>
    </location>
</feature>
<comment type="caution">
    <text evidence="12">The sequence shown here is derived from an EMBL/GenBank/DDBJ whole genome shotgun (WGS) entry which is preliminary data.</text>
</comment>
<keyword evidence="4" id="KW-0949">S-adenosyl-L-methionine</keyword>
<dbReference type="InterPro" id="IPR007197">
    <property type="entry name" value="rSAM"/>
</dbReference>
<evidence type="ECO:0000259" key="10">
    <source>
        <dbReference type="PROSITE" id="PS51379"/>
    </source>
</evidence>
<evidence type="ECO:0000256" key="2">
    <source>
        <dbReference type="ARBA" id="ARBA00009777"/>
    </source>
</evidence>
<evidence type="ECO:0000313" key="12">
    <source>
        <dbReference type="EMBL" id="PWJ78193.1"/>
    </source>
</evidence>
<dbReference type="Gene3D" id="3.30.70.20">
    <property type="match status" value="1"/>
</dbReference>
<feature type="domain" description="4Fe-4S ferredoxin-type" evidence="10">
    <location>
        <begin position="86"/>
        <end position="116"/>
    </location>
</feature>
<dbReference type="SUPFAM" id="SSF102114">
    <property type="entry name" value="Radical SAM enzymes"/>
    <property type="match status" value="1"/>
</dbReference>
<gene>
    <name evidence="12" type="ORF">C7383_102329</name>
</gene>
<dbReference type="InterPro" id="IPR034457">
    <property type="entry name" value="Organic_radical-activating"/>
</dbReference>
<dbReference type="PANTHER" id="PTHR30352:SF4">
    <property type="entry name" value="PYRUVATE FORMATE-LYASE 2-ACTIVATING ENZYME"/>
    <property type="match status" value="1"/>
</dbReference>
<dbReference type="PIRSF" id="PIRSF000371">
    <property type="entry name" value="PFL_act_enz"/>
    <property type="match status" value="1"/>
</dbReference>
<keyword evidence="8" id="KW-0411">Iron-sulfur</keyword>
<comment type="similarity">
    <text evidence="2">Belongs to the organic radical-activating enzymes family.</text>
</comment>
<evidence type="ECO:0000313" key="13">
    <source>
        <dbReference type="Proteomes" id="UP000245412"/>
    </source>
</evidence>
<keyword evidence="7" id="KW-0408">Iron</keyword>
<dbReference type="Pfam" id="PF00037">
    <property type="entry name" value="Fer4"/>
    <property type="match status" value="2"/>
</dbReference>
<organism evidence="12 13">
    <name type="scientific">Murimonas intestini</name>
    <dbReference type="NCBI Taxonomy" id="1337051"/>
    <lineage>
        <taxon>Bacteria</taxon>
        <taxon>Bacillati</taxon>
        <taxon>Bacillota</taxon>
        <taxon>Clostridia</taxon>
        <taxon>Lachnospirales</taxon>
        <taxon>Lachnospiraceae</taxon>
        <taxon>Murimonas</taxon>
    </lineage>
</organism>
<feature type="domain" description="Radical SAM core" evidence="11">
    <location>
        <begin position="23"/>
        <end position="309"/>
    </location>
</feature>
<keyword evidence="5" id="KW-0479">Metal-binding</keyword>
<dbReference type="PROSITE" id="PS01087">
    <property type="entry name" value="RADICAL_ACTIVATING"/>
    <property type="match status" value="1"/>
</dbReference>
<dbReference type="SUPFAM" id="SSF54862">
    <property type="entry name" value="4Fe-4S ferredoxins"/>
    <property type="match status" value="1"/>
</dbReference>
<dbReference type="GO" id="GO:0046872">
    <property type="term" value="F:metal ion binding"/>
    <property type="evidence" value="ECO:0007669"/>
    <property type="project" value="UniProtKB-KW"/>
</dbReference>
<dbReference type="InterPro" id="IPR013785">
    <property type="entry name" value="Aldolase_TIM"/>
</dbReference>
<dbReference type="PANTHER" id="PTHR30352">
    <property type="entry name" value="PYRUVATE FORMATE-LYASE-ACTIVATING ENZYME"/>
    <property type="match status" value="1"/>
</dbReference>
<evidence type="ECO:0000256" key="4">
    <source>
        <dbReference type="ARBA" id="ARBA00022691"/>
    </source>
</evidence>
<dbReference type="NCBIfam" id="TIGR02494">
    <property type="entry name" value="PFLE_PFLC"/>
    <property type="match status" value="1"/>
</dbReference>
<dbReference type="InterPro" id="IPR012839">
    <property type="entry name" value="Organic_radical_activase"/>
</dbReference>
<dbReference type="PROSITE" id="PS51918">
    <property type="entry name" value="RADICAL_SAM"/>
    <property type="match status" value="1"/>
</dbReference>
<dbReference type="SFLD" id="SFLDG01066">
    <property type="entry name" value="organic_radical-activating_enz"/>
    <property type="match status" value="1"/>
</dbReference>
<evidence type="ECO:0000256" key="3">
    <source>
        <dbReference type="ARBA" id="ARBA00022485"/>
    </source>
</evidence>
<dbReference type="SFLD" id="SFLDS00029">
    <property type="entry name" value="Radical_SAM"/>
    <property type="match status" value="1"/>
</dbReference>